<dbReference type="AlphaFoldDB" id="A0A223HXP8"/>
<dbReference type="HAMAP" id="MF_00675">
    <property type="entry name" value="UxaC"/>
    <property type="match status" value="1"/>
</dbReference>
<evidence type="ECO:0000256" key="1">
    <source>
        <dbReference type="ARBA" id="ARBA00001165"/>
    </source>
</evidence>
<dbReference type="InterPro" id="IPR032466">
    <property type="entry name" value="Metal_Hydrolase"/>
</dbReference>
<comment type="catalytic activity">
    <reaction evidence="1 7">
        <text>D-glucuronate = D-fructuronate</text>
        <dbReference type="Rhea" id="RHEA:13049"/>
        <dbReference type="ChEBI" id="CHEBI:58720"/>
        <dbReference type="ChEBI" id="CHEBI:59863"/>
        <dbReference type="EC" id="5.3.1.12"/>
    </reaction>
</comment>
<evidence type="ECO:0000256" key="4">
    <source>
        <dbReference type="ARBA" id="ARBA00012546"/>
    </source>
</evidence>
<name>A0A223HXP8_THETR</name>
<comment type="pathway">
    <text evidence="2 7">Carbohydrate metabolism; pentose and glucuronate interconversion.</text>
</comment>
<reference evidence="8 9" key="1">
    <citation type="submission" date="2016-08" db="EMBL/GenBank/DDBJ databases">
        <title>A novel genetic cassette of butanologenic Thermoanaerobacterium thermosaccharolyticum that directly convert cellulose to butanol.</title>
        <authorList>
            <person name="Li T."/>
            <person name="He J."/>
        </authorList>
    </citation>
    <scope>NUCLEOTIDE SEQUENCE [LARGE SCALE GENOMIC DNA]</scope>
    <source>
        <strain evidence="8 9">TG57</strain>
    </source>
</reference>
<dbReference type="SUPFAM" id="SSF51556">
    <property type="entry name" value="Metallo-dependent hydrolases"/>
    <property type="match status" value="1"/>
</dbReference>
<evidence type="ECO:0000256" key="2">
    <source>
        <dbReference type="ARBA" id="ARBA00004892"/>
    </source>
</evidence>
<dbReference type="UniPathway" id="UPA00246"/>
<dbReference type="RefSeq" id="WP_094397014.1">
    <property type="nucleotide sequence ID" value="NZ_CP016893.1"/>
</dbReference>
<dbReference type="GO" id="GO:0019698">
    <property type="term" value="P:D-galacturonate catabolic process"/>
    <property type="evidence" value="ECO:0007669"/>
    <property type="project" value="TreeGrafter"/>
</dbReference>
<evidence type="ECO:0000256" key="7">
    <source>
        <dbReference type="HAMAP-Rule" id="MF_00675"/>
    </source>
</evidence>
<accession>A0A223HXP8</accession>
<dbReference type="GO" id="GO:0042840">
    <property type="term" value="P:D-glucuronate catabolic process"/>
    <property type="evidence" value="ECO:0007669"/>
    <property type="project" value="TreeGrafter"/>
</dbReference>
<comment type="similarity">
    <text evidence="3 7">Belongs to the metallo-dependent hydrolases superfamily. Uronate isomerase family.</text>
</comment>
<dbReference type="PANTHER" id="PTHR30068">
    <property type="entry name" value="URONATE ISOMERASE"/>
    <property type="match status" value="1"/>
</dbReference>
<evidence type="ECO:0000256" key="6">
    <source>
        <dbReference type="ARBA" id="ARBA00023235"/>
    </source>
</evidence>
<dbReference type="Gene3D" id="1.10.2020.10">
    <property type="entry name" value="uronate isomerase, domain 2, chain A"/>
    <property type="match status" value="1"/>
</dbReference>
<evidence type="ECO:0000256" key="3">
    <source>
        <dbReference type="ARBA" id="ARBA00008397"/>
    </source>
</evidence>
<evidence type="ECO:0000313" key="9">
    <source>
        <dbReference type="Proteomes" id="UP000214975"/>
    </source>
</evidence>
<evidence type="ECO:0000256" key="5">
    <source>
        <dbReference type="ARBA" id="ARBA00020555"/>
    </source>
</evidence>
<proteinExistence type="inferred from homology"/>
<dbReference type="PANTHER" id="PTHR30068:SF4">
    <property type="entry name" value="URONATE ISOMERASE"/>
    <property type="match status" value="1"/>
</dbReference>
<dbReference type="NCBIfam" id="NF002794">
    <property type="entry name" value="PRK02925.1"/>
    <property type="match status" value="1"/>
</dbReference>
<dbReference type="Proteomes" id="UP000214975">
    <property type="component" value="Chromosome"/>
</dbReference>
<protein>
    <recommendedName>
        <fullName evidence="5 7">Uronate isomerase</fullName>
        <ecNumber evidence="4 7">5.3.1.12</ecNumber>
    </recommendedName>
    <alternativeName>
        <fullName evidence="7">Glucuronate isomerase</fullName>
    </alternativeName>
    <alternativeName>
        <fullName evidence="7">Uronic isomerase</fullName>
    </alternativeName>
</protein>
<dbReference type="GO" id="GO:0008880">
    <property type="term" value="F:glucuronate isomerase activity"/>
    <property type="evidence" value="ECO:0007669"/>
    <property type="project" value="UniProtKB-UniRule"/>
</dbReference>
<dbReference type="EMBL" id="CP016893">
    <property type="protein sequence ID" value="AST57064.1"/>
    <property type="molecule type" value="Genomic_DNA"/>
</dbReference>
<dbReference type="Pfam" id="PF02614">
    <property type="entry name" value="UxaC"/>
    <property type="match status" value="1"/>
</dbReference>
<dbReference type="Gene3D" id="3.20.20.140">
    <property type="entry name" value="Metal-dependent hydrolases"/>
    <property type="match status" value="1"/>
</dbReference>
<gene>
    <name evidence="7" type="primary">uxaC</name>
    <name evidence="8" type="ORF">Thert_00938</name>
</gene>
<dbReference type="InterPro" id="IPR003766">
    <property type="entry name" value="Uronate_isomerase"/>
</dbReference>
<keyword evidence="6 7" id="KW-0413">Isomerase</keyword>
<dbReference type="EC" id="5.3.1.12" evidence="4 7"/>
<sequence length="466" mass="53872">MKKFMDEDFLLNNETAVKLFHDYASKSPIFDFHCHLNPKDIYEDIRFKNITEVWLYGDHYKWRLMRSNGVDERYITGDADDYSKFLEFAKTIPMAIGNPVYHWTHLELQRYFGINELLNEKTAPVIWEKVNSMLNSSEFSVRNIIKKSNVKILCTTDDPTDSLEYHKLLKEDDSFDVRVLPAFRPDKGINIDKDDFKDWVKKLGEVCGKAIESYDDYLDALNSRLEFFDSYGCRLSDHALDFVAYEESTKEEVDEIFKKALKGEELSQIEVDKYKTSVLQFLGKRYKELGWAMQLHIAALRNTNTRMFKKLGPDTGYDSINDVNIAYPLSKLLDSLESTGSLPKVILYTLNPKDNYVLAALMGSFQGEGIPGKMQFGSAWWFNDNIDGMTEQMKTLANVGLLSKFVGMVTDSRSFLSYPRHEYFRRILCNLIGEWVEKGEVPDDIDLLGKIVQDISFNNAVNYFGV</sequence>
<organism evidence="8 9">
    <name type="scientific">Thermoanaerobacterium thermosaccharolyticum</name>
    <name type="common">Clostridium thermosaccharolyticum</name>
    <dbReference type="NCBI Taxonomy" id="1517"/>
    <lineage>
        <taxon>Bacteria</taxon>
        <taxon>Bacillati</taxon>
        <taxon>Bacillota</taxon>
        <taxon>Clostridia</taxon>
        <taxon>Thermoanaerobacterales</taxon>
        <taxon>Thermoanaerobacteraceae</taxon>
        <taxon>Thermoanaerobacterium</taxon>
    </lineage>
</organism>
<evidence type="ECO:0000313" key="8">
    <source>
        <dbReference type="EMBL" id="AST57064.1"/>
    </source>
</evidence>
<comment type="catalytic activity">
    <reaction evidence="7">
        <text>aldehydo-D-galacturonate = keto-D-tagaturonate</text>
        <dbReference type="Rhea" id="RHEA:27702"/>
        <dbReference type="ChEBI" id="CHEBI:12952"/>
        <dbReference type="ChEBI" id="CHEBI:17886"/>
    </reaction>
</comment>